<feature type="compositionally biased region" description="Polar residues" evidence="1">
    <location>
        <begin position="330"/>
        <end position="341"/>
    </location>
</feature>
<proteinExistence type="predicted"/>
<dbReference type="VEuPathDB" id="GiardiaDB:QR46_4494"/>
<dbReference type="PANTHER" id="PTHR23275">
    <property type="entry name" value="CABRIOLET.-RELATED"/>
    <property type="match status" value="1"/>
</dbReference>
<reference evidence="2 3" key="2">
    <citation type="journal article" date="2013" name="Genome Biol. Evol.">
        <title>Genome sequencing of Giardia lamblia genotypes A2 and B isolates (DH and GS) and comparative analysis with the genomes of genotypes A1 and E (WB and Pig).</title>
        <authorList>
            <person name="Adam R.D."/>
            <person name="Dahlstrom E.W."/>
            <person name="Martens C.A."/>
            <person name="Bruno D.P."/>
            <person name="Barbian K.D."/>
            <person name="Ricklefs S.M."/>
            <person name="Hernandez M.M."/>
            <person name="Narla N.P."/>
            <person name="Patel R.B."/>
            <person name="Porcella S.F."/>
            <person name="Nash T.E."/>
        </authorList>
    </citation>
    <scope>NUCLEOTIDE SEQUENCE [LARGE SCALE GENOMIC DNA]</scope>
    <source>
        <strain evidence="2 3">GS</strain>
    </source>
</reference>
<evidence type="ECO:0000313" key="3">
    <source>
        <dbReference type="Proteomes" id="UP000018040"/>
    </source>
</evidence>
<dbReference type="InterPro" id="IPR009030">
    <property type="entry name" value="Growth_fac_rcpt_cys_sf"/>
</dbReference>
<dbReference type="Gene3D" id="2.10.220.10">
    <property type="entry name" value="Hormone Receptor, Insulin-like Growth Factor Receptor 1, Chain A, domain 2"/>
    <property type="match status" value="2"/>
</dbReference>
<name>V6TJQ5_GIAIN</name>
<dbReference type="SMART" id="SM00261">
    <property type="entry name" value="FU"/>
    <property type="match status" value="3"/>
</dbReference>
<protein>
    <submittedName>
        <fullName evidence="2">Variant-specific surface protein</fullName>
    </submittedName>
</protein>
<dbReference type="InterPro" id="IPR006212">
    <property type="entry name" value="Furin_repeat"/>
</dbReference>
<dbReference type="OrthoDB" id="19903at2759"/>
<evidence type="ECO:0000313" key="2">
    <source>
        <dbReference type="EMBL" id="ESU38557.1"/>
    </source>
</evidence>
<gene>
    <name evidence="2" type="ORF">GSB_152515</name>
</gene>
<dbReference type="EMBL" id="AHHH01000498">
    <property type="protein sequence ID" value="ESU38557.1"/>
    <property type="molecule type" value="Genomic_DNA"/>
</dbReference>
<dbReference type="InterPro" id="IPR052798">
    <property type="entry name" value="Giardia_VSA"/>
</dbReference>
<accession>V6TJQ5</accession>
<comment type="caution">
    <text evidence="2">The sequence shown here is derived from an EMBL/GenBank/DDBJ whole genome shotgun (WGS) entry which is preliminary data.</text>
</comment>
<organism evidence="2 3">
    <name type="scientific">Giardia intestinalis</name>
    <name type="common">Giardia lamblia</name>
    <dbReference type="NCBI Taxonomy" id="5741"/>
    <lineage>
        <taxon>Eukaryota</taxon>
        <taxon>Metamonada</taxon>
        <taxon>Diplomonadida</taxon>
        <taxon>Hexamitidae</taxon>
        <taxon>Giardiinae</taxon>
        <taxon>Giardia</taxon>
    </lineage>
</organism>
<evidence type="ECO:0000256" key="1">
    <source>
        <dbReference type="SAM" id="MobiDB-lite"/>
    </source>
</evidence>
<dbReference type="AlphaFoldDB" id="V6TJQ5"/>
<reference evidence="3" key="1">
    <citation type="submission" date="2012-02" db="EMBL/GenBank/DDBJ databases">
        <title>Genome sequencing of Giardia lamblia Genotypes A2 and B isolates (DH and GS) and comparative analysis with the genomes of Genotypes A1 and E (WB and Pig).</title>
        <authorList>
            <person name="Adam R."/>
            <person name="Dahlstrom E."/>
            <person name="Martens C."/>
            <person name="Bruno D."/>
            <person name="Barbian K."/>
            <person name="Porcella S.F."/>
            <person name="Nash T."/>
        </authorList>
    </citation>
    <scope>NUCLEOTIDE SEQUENCE</scope>
    <source>
        <strain evidence="3">GS</strain>
    </source>
</reference>
<dbReference type="Proteomes" id="UP000018040">
    <property type="component" value="Unassembled WGS sequence"/>
</dbReference>
<dbReference type="SUPFAM" id="SSF57184">
    <property type="entry name" value="Growth factor receptor domain"/>
    <property type="match status" value="1"/>
</dbReference>
<sequence>SCTRAGVTTPPVPPGNVICSEAGSTAGQCETCADGYFKNSGASPTSDSCSECDPTCLTCSAAGENGCTACAEGTHFLGAASGKGKCISCGDASGETWKGVANCAKCDKPINENTPAVCTECAENYYLKTDGATSCVTDCGEGFFATTVDNVKKCVSCSAVGNGGIANCKTCSLLAQGSRAAPLVSCLTCEGRNLLTPTKEACLDACDPSCTECSAAGPFRHNTTSLDAKRHVTSFQEPNVPYRRGDTKQIFLFTTPSSVMPINPCLFPNRSDPCQRVALRAPLPGCSECVPPDGLLTRECCTTVCRSLVNNGESEYSNVQDSREGHSSRSDPTSHAIQETEGQSRRAQQDTYPQHPPLRETDSA</sequence>
<feature type="non-terminal residue" evidence="2">
    <location>
        <position position="1"/>
    </location>
</feature>
<feature type="region of interest" description="Disordered" evidence="1">
    <location>
        <begin position="314"/>
        <end position="364"/>
    </location>
</feature>